<dbReference type="EMBL" id="JAUESC010000003">
    <property type="protein sequence ID" value="KAK0600497.1"/>
    <property type="molecule type" value="Genomic_DNA"/>
</dbReference>
<keyword evidence="2" id="KW-0808">Transferase</keyword>
<organism evidence="4 5">
    <name type="scientific">Acer saccharum</name>
    <name type="common">Sugar maple</name>
    <dbReference type="NCBI Taxonomy" id="4024"/>
    <lineage>
        <taxon>Eukaryota</taxon>
        <taxon>Viridiplantae</taxon>
        <taxon>Streptophyta</taxon>
        <taxon>Embryophyta</taxon>
        <taxon>Tracheophyta</taxon>
        <taxon>Spermatophyta</taxon>
        <taxon>Magnoliopsida</taxon>
        <taxon>eudicotyledons</taxon>
        <taxon>Gunneridae</taxon>
        <taxon>Pentapetalae</taxon>
        <taxon>rosids</taxon>
        <taxon>malvids</taxon>
        <taxon>Sapindales</taxon>
        <taxon>Sapindaceae</taxon>
        <taxon>Hippocastanoideae</taxon>
        <taxon>Acereae</taxon>
        <taxon>Acer</taxon>
    </lineage>
</organism>
<dbReference type="AlphaFoldDB" id="A0AA39T282"/>
<comment type="similarity">
    <text evidence="1">Belongs to the plant acyltransferase family.</text>
</comment>
<protein>
    <submittedName>
        <fullName evidence="4">Uncharacterized protein</fullName>
    </submittedName>
</protein>
<name>A0AA39T282_ACESA</name>
<accession>A0AA39T282</accession>
<evidence type="ECO:0000256" key="1">
    <source>
        <dbReference type="ARBA" id="ARBA00009861"/>
    </source>
</evidence>
<dbReference type="GO" id="GO:0016746">
    <property type="term" value="F:acyltransferase activity"/>
    <property type="evidence" value="ECO:0007669"/>
    <property type="project" value="UniProtKB-KW"/>
</dbReference>
<dbReference type="PANTHER" id="PTHR31623">
    <property type="entry name" value="F21J9.9"/>
    <property type="match status" value="1"/>
</dbReference>
<keyword evidence="5" id="KW-1185">Reference proteome</keyword>
<evidence type="ECO:0000313" key="4">
    <source>
        <dbReference type="EMBL" id="KAK0600497.1"/>
    </source>
</evidence>
<reference evidence="4" key="1">
    <citation type="journal article" date="2022" name="Plant J.">
        <title>Strategies of tolerance reflected in two North American maple genomes.</title>
        <authorList>
            <person name="McEvoy S.L."/>
            <person name="Sezen U.U."/>
            <person name="Trouern-Trend A."/>
            <person name="McMahon S.M."/>
            <person name="Schaberg P.G."/>
            <person name="Yang J."/>
            <person name="Wegrzyn J.L."/>
            <person name="Swenson N.G."/>
        </authorList>
    </citation>
    <scope>NUCLEOTIDE SEQUENCE</scope>
    <source>
        <strain evidence="4">NS2018</strain>
    </source>
</reference>
<evidence type="ECO:0000313" key="5">
    <source>
        <dbReference type="Proteomes" id="UP001168877"/>
    </source>
</evidence>
<comment type="caution">
    <text evidence="4">The sequence shown here is derived from an EMBL/GenBank/DDBJ whole genome shotgun (WGS) entry which is preliminary data.</text>
</comment>
<evidence type="ECO:0000256" key="3">
    <source>
        <dbReference type="ARBA" id="ARBA00023315"/>
    </source>
</evidence>
<sequence>MTTINVEVISKDIINTSTPTPDHLQHYQFSLLDQLSPSFYLPFIYFYTAPHDHDHDHKLGNNDVTNSLKASLSEVLTRYYPLAGCLKETYVDCNTNSGDTSGDGGGGVLFLEAQVSCQLSEILENPLPSEFINKFLPDFSFGVANLVLAVQVNFFKCGGVAVGVRMSHKISDALSLVTFIDNWAATARGDGDSVRPEFASATLFPPKDGINIKGLEEEKNIAFKQFVFTSSKISALKEKYASKTSIENKPPTRVEALSCFLWSCYAASTEMNKGPEKLYMWINPVNIRKRIDPPLQDDSFGNLGAPSMCIISSEGDTGEGSTYGLISKLREAIRKINNDFLKRLKDGIFEHSNSEEKTKAKRTDGEELGNFYCSSFCRFPIYEADYGWGKPTWVAMGSLPYKNLLFLMDTKNGDGIEVWVQLTEEDMAKFEADQELLNYASPTLSCP</sequence>
<dbReference type="PANTHER" id="PTHR31623:SF46">
    <property type="entry name" value="VINORINE SYNTHASE-LIKE"/>
    <property type="match status" value="1"/>
</dbReference>
<dbReference type="Pfam" id="PF02458">
    <property type="entry name" value="Transferase"/>
    <property type="match status" value="1"/>
</dbReference>
<evidence type="ECO:0000256" key="2">
    <source>
        <dbReference type="ARBA" id="ARBA00022679"/>
    </source>
</evidence>
<proteinExistence type="inferred from homology"/>
<gene>
    <name evidence="4" type="ORF">LWI29_015529</name>
</gene>
<dbReference type="Gene3D" id="3.30.559.10">
    <property type="entry name" value="Chloramphenicol acetyltransferase-like domain"/>
    <property type="match status" value="2"/>
</dbReference>
<dbReference type="InterPro" id="IPR023213">
    <property type="entry name" value="CAT-like_dom_sf"/>
</dbReference>
<dbReference type="Proteomes" id="UP001168877">
    <property type="component" value="Unassembled WGS sequence"/>
</dbReference>
<reference evidence="4" key="2">
    <citation type="submission" date="2023-06" db="EMBL/GenBank/DDBJ databases">
        <authorList>
            <person name="Swenson N.G."/>
            <person name="Wegrzyn J.L."/>
            <person name="Mcevoy S.L."/>
        </authorList>
    </citation>
    <scope>NUCLEOTIDE SEQUENCE</scope>
    <source>
        <strain evidence="4">NS2018</strain>
        <tissue evidence="4">Leaf</tissue>
    </source>
</reference>
<keyword evidence="3" id="KW-0012">Acyltransferase</keyword>